<dbReference type="InterPro" id="IPR001737">
    <property type="entry name" value="KsgA/Erm"/>
</dbReference>
<evidence type="ECO:0000256" key="7">
    <source>
        <dbReference type="HAMAP-Rule" id="MF_00607"/>
    </source>
</evidence>
<keyword evidence="5 7" id="KW-0949">S-adenosyl-L-methionine</keyword>
<evidence type="ECO:0000259" key="9">
    <source>
        <dbReference type="SMART" id="SM00650"/>
    </source>
</evidence>
<comment type="catalytic activity">
    <reaction evidence="7">
        <text>adenosine(1518)/adenosine(1519) in 16S rRNA + 4 S-adenosyl-L-methionine = N(6)-dimethyladenosine(1518)/N(6)-dimethyladenosine(1519) in 16S rRNA + 4 S-adenosyl-L-homocysteine + 4 H(+)</text>
        <dbReference type="Rhea" id="RHEA:19609"/>
        <dbReference type="Rhea" id="RHEA-COMP:10232"/>
        <dbReference type="Rhea" id="RHEA-COMP:10233"/>
        <dbReference type="ChEBI" id="CHEBI:15378"/>
        <dbReference type="ChEBI" id="CHEBI:57856"/>
        <dbReference type="ChEBI" id="CHEBI:59789"/>
        <dbReference type="ChEBI" id="CHEBI:74411"/>
        <dbReference type="ChEBI" id="CHEBI:74493"/>
        <dbReference type="EC" id="2.1.1.182"/>
    </reaction>
</comment>
<evidence type="ECO:0000313" key="10">
    <source>
        <dbReference type="EMBL" id="HJD45137.1"/>
    </source>
</evidence>
<keyword evidence="1 7" id="KW-0963">Cytoplasm</keyword>
<evidence type="ECO:0000256" key="3">
    <source>
        <dbReference type="ARBA" id="ARBA00022603"/>
    </source>
</evidence>
<organism evidence="10 11">
    <name type="scientific">Candidatus Paenalcaligenes intestinipullorum</name>
    <dbReference type="NCBI Taxonomy" id="2838718"/>
    <lineage>
        <taxon>Bacteria</taxon>
        <taxon>Pseudomonadati</taxon>
        <taxon>Pseudomonadota</taxon>
        <taxon>Betaproteobacteria</taxon>
        <taxon>Burkholderiales</taxon>
        <taxon>Alcaligenaceae</taxon>
        <taxon>Paenalcaligenes</taxon>
    </lineage>
</organism>
<evidence type="ECO:0000256" key="4">
    <source>
        <dbReference type="ARBA" id="ARBA00022679"/>
    </source>
</evidence>
<accession>A0A9D2U9S9</accession>
<feature type="binding site" evidence="7 8">
    <location>
        <position position="13"/>
    </location>
    <ligand>
        <name>S-adenosyl-L-methionine</name>
        <dbReference type="ChEBI" id="CHEBI:59789"/>
    </ligand>
</feature>
<feature type="binding site" evidence="7 8">
    <location>
        <position position="85"/>
    </location>
    <ligand>
        <name>S-adenosyl-L-methionine</name>
        <dbReference type="ChEBI" id="CHEBI:59789"/>
    </ligand>
</feature>
<evidence type="ECO:0000256" key="6">
    <source>
        <dbReference type="ARBA" id="ARBA00022884"/>
    </source>
</evidence>
<proteinExistence type="inferred from homology"/>
<dbReference type="Gene3D" id="3.40.50.150">
    <property type="entry name" value="Vaccinia Virus protein VP39"/>
    <property type="match status" value="1"/>
</dbReference>
<dbReference type="GO" id="GO:0005829">
    <property type="term" value="C:cytosol"/>
    <property type="evidence" value="ECO:0007669"/>
    <property type="project" value="TreeGrafter"/>
</dbReference>
<evidence type="ECO:0000256" key="1">
    <source>
        <dbReference type="ARBA" id="ARBA00022490"/>
    </source>
</evidence>
<reference evidence="10" key="2">
    <citation type="submission" date="2021-04" db="EMBL/GenBank/DDBJ databases">
        <authorList>
            <person name="Gilroy R."/>
        </authorList>
    </citation>
    <scope>NUCLEOTIDE SEQUENCE</scope>
    <source>
        <strain evidence="10">9264</strain>
    </source>
</reference>
<protein>
    <recommendedName>
        <fullName evidence="7">Ribosomal RNA small subunit methyltransferase A</fullName>
        <ecNumber evidence="7">2.1.1.182</ecNumber>
    </recommendedName>
    <alternativeName>
        <fullName evidence="7">16S rRNA (adenine(1518)-N(6)/adenine(1519)-N(6))-dimethyltransferase</fullName>
    </alternativeName>
    <alternativeName>
        <fullName evidence="7">16S rRNA dimethyladenosine transferase</fullName>
    </alternativeName>
    <alternativeName>
        <fullName evidence="7">16S rRNA dimethylase</fullName>
    </alternativeName>
    <alternativeName>
        <fullName evidence="7">S-adenosylmethionine-6-N', N'-adenosyl(rRNA) dimethyltransferase</fullName>
    </alternativeName>
</protein>
<dbReference type="SMART" id="SM00650">
    <property type="entry name" value="rADc"/>
    <property type="match status" value="1"/>
</dbReference>
<evidence type="ECO:0000256" key="2">
    <source>
        <dbReference type="ARBA" id="ARBA00022552"/>
    </source>
</evidence>
<dbReference type="PROSITE" id="PS01131">
    <property type="entry name" value="RRNA_A_DIMETH"/>
    <property type="match status" value="1"/>
</dbReference>
<dbReference type="InterPro" id="IPR029063">
    <property type="entry name" value="SAM-dependent_MTases_sf"/>
</dbReference>
<feature type="binding site" evidence="7 8">
    <location>
        <position position="40"/>
    </location>
    <ligand>
        <name>S-adenosyl-L-methionine</name>
        <dbReference type="ChEBI" id="CHEBI:59789"/>
    </ligand>
</feature>
<dbReference type="InterPro" id="IPR023165">
    <property type="entry name" value="rRNA_Ade_diMease-like_C"/>
</dbReference>
<keyword evidence="6 7" id="KW-0694">RNA-binding</keyword>
<dbReference type="InterPro" id="IPR011530">
    <property type="entry name" value="rRNA_adenine_dimethylase"/>
</dbReference>
<dbReference type="PROSITE" id="PS51689">
    <property type="entry name" value="SAM_RNA_A_N6_MT"/>
    <property type="match status" value="1"/>
</dbReference>
<dbReference type="EMBL" id="DWUQ01000186">
    <property type="protein sequence ID" value="HJD45137.1"/>
    <property type="molecule type" value="Genomic_DNA"/>
</dbReference>
<evidence type="ECO:0000256" key="8">
    <source>
        <dbReference type="PROSITE-ProRule" id="PRU01026"/>
    </source>
</evidence>
<comment type="similarity">
    <text evidence="7">Belongs to the class I-like SAM-binding methyltransferase superfamily. rRNA adenine N(6)-methyltransferase family. RsmA subfamily.</text>
</comment>
<dbReference type="PANTHER" id="PTHR11727:SF7">
    <property type="entry name" value="DIMETHYLADENOSINE TRANSFERASE-RELATED"/>
    <property type="match status" value="1"/>
</dbReference>
<keyword evidence="4 7" id="KW-0808">Transferase</keyword>
<feature type="binding site" evidence="7 8">
    <location>
        <position position="61"/>
    </location>
    <ligand>
        <name>S-adenosyl-L-methionine</name>
        <dbReference type="ChEBI" id="CHEBI:59789"/>
    </ligand>
</feature>
<feature type="binding site" evidence="7 8">
    <location>
        <position position="15"/>
    </location>
    <ligand>
        <name>S-adenosyl-L-methionine</name>
        <dbReference type="ChEBI" id="CHEBI:59789"/>
    </ligand>
</feature>
<dbReference type="Gene3D" id="1.10.8.100">
    <property type="entry name" value="Ribosomal RNA adenine dimethylase-like, domain 2"/>
    <property type="match status" value="1"/>
</dbReference>
<dbReference type="Pfam" id="PF00398">
    <property type="entry name" value="RrnaAD"/>
    <property type="match status" value="1"/>
</dbReference>
<dbReference type="NCBIfam" id="TIGR00755">
    <property type="entry name" value="ksgA"/>
    <property type="match status" value="1"/>
</dbReference>
<dbReference type="HAMAP" id="MF_00607">
    <property type="entry name" value="16SrRNA_methyltr_A"/>
    <property type="match status" value="1"/>
</dbReference>
<keyword evidence="2 7" id="KW-0698">rRNA processing</keyword>
<dbReference type="FunFam" id="1.10.8.100:FF:000001">
    <property type="entry name" value="Ribosomal RNA small subunit methyltransferase A"/>
    <property type="match status" value="1"/>
</dbReference>
<keyword evidence="3 7" id="KW-0489">Methyltransferase</keyword>
<dbReference type="InterPro" id="IPR020598">
    <property type="entry name" value="rRNA_Ade_methylase_Trfase_N"/>
</dbReference>
<dbReference type="Proteomes" id="UP000823889">
    <property type="component" value="Unassembled WGS sequence"/>
</dbReference>
<gene>
    <name evidence="7 10" type="primary">rsmA</name>
    <name evidence="7" type="synonym">ksgA</name>
    <name evidence="10" type="ORF">H9906_08965</name>
</gene>
<feature type="domain" description="Ribosomal RNA adenine methylase transferase N-terminal" evidence="9">
    <location>
        <begin position="20"/>
        <end position="188"/>
    </location>
</feature>
<reference evidence="10" key="1">
    <citation type="journal article" date="2021" name="PeerJ">
        <title>Extensive microbial diversity within the chicken gut microbiome revealed by metagenomics and culture.</title>
        <authorList>
            <person name="Gilroy R."/>
            <person name="Ravi A."/>
            <person name="Getino M."/>
            <person name="Pursley I."/>
            <person name="Horton D.L."/>
            <person name="Alikhan N.F."/>
            <person name="Baker D."/>
            <person name="Gharbi K."/>
            <person name="Hall N."/>
            <person name="Watson M."/>
            <person name="Adriaenssens E.M."/>
            <person name="Foster-Nyarko E."/>
            <person name="Jarju S."/>
            <person name="Secka A."/>
            <person name="Antonio M."/>
            <person name="Oren A."/>
            <person name="Chaudhuri R.R."/>
            <person name="La Ragione R."/>
            <person name="Hildebrand F."/>
            <person name="Pallen M.J."/>
        </authorList>
    </citation>
    <scope>NUCLEOTIDE SEQUENCE</scope>
    <source>
        <strain evidence="10">9264</strain>
    </source>
</reference>
<feature type="binding site" evidence="7 8">
    <location>
        <position position="103"/>
    </location>
    <ligand>
        <name>S-adenosyl-L-methionine</name>
        <dbReference type="ChEBI" id="CHEBI:59789"/>
    </ligand>
</feature>
<dbReference type="InterPro" id="IPR020596">
    <property type="entry name" value="rRNA_Ade_Mease_Trfase_CS"/>
</dbReference>
<name>A0A9D2U9S9_9BURK</name>
<comment type="subcellular location">
    <subcellularLocation>
        <location evidence="7">Cytoplasm</location>
    </subcellularLocation>
</comment>
<dbReference type="GO" id="GO:0003723">
    <property type="term" value="F:RNA binding"/>
    <property type="evidence" value="ECO:0007669"/>
    <property type="project" value="UniProtKB-UniRule"/>
</dbReference>
<dbReference type="EC" id="2.1.1.182" evidence="7"/>
<sequence length="264" mass="29379">MAQHQARKRFGQNFLHDESVIGDIVRAIDPQPNDTMIEIGPGLAALTQPLLQRLGHLTVIELDRDLVSRLEKRFTSAQLTIVSADALTVDFSQFGSKLRIVGNLPYNISSPLLFHLLPFADLIQDQHFMLQREVVERMVAKPGQAAYSRLSVVLQYRYRLFKLMDVAPEAFDPAPKVVSAIVRMRPLNAERPRAQDEQLFHAIVATSFAQRRKMLRGSLSKVAAQIDWEQLGLAATARPAELSVADFIRLSDALSAQGVCAAAL</sequence>
<dbReference type="AlphaFoldDB" id="A0A9D2U9S9"/>
<dbReference type="PANTHER" id="PTHR11727">
    <property type="entry name" value="DIMETHYLADENOSINE TRANSFERASE"/>
    <property type="match status" value="1"/>
</dbReference>
<evidence type="ECO:0000256" key="5">
    <source>
        <dbReference type="ARBA" id="ARBA00022691"/>
    </source>
</evidence>
<comment type="caution">
    <text evidence="10">The sequence shown here is derived from an EMBL/GenBank/DDBJ whole genome shotgun (WGS) entry which is preliminary data.</text>
</comment>
<dbReference type="GO" id="GO:0052908">
    <property type="term" value="F:16S rRNA (adenine(1518)-N(6)/adenine(1519)-N(6))-dimethyltransferase activity"/>
    <property type="evidence" value="ECO:0007669"/>
    <property type="project" value="UniProtKB-EC"/>
</dbReference>
<comment type="function">
    <text evidence="7">Specifically dimethylates two adjacent adenosines (A1518 and A1519) in the loop of a conserved hairpin near the 3'-end of 16S rRNA in the 30S particle. May play a critical role in biogenesis of 30S subunits.</text>
</comment>
<dbReference type="SUPFAM" id="SSF53335">
    <property type="entry name" value="S-adenosyl-L-methionine-dependent methyltransferases"/>
    <property type="match status" value="1"/>
</dbReference>
<evidence type="ECO:0000313" key="11">
    <source>
        <dbReference type="Proteomes" id="UP000823889"/>
    </source>
</evidence>